<dbReference type="Proteomes" id="UP000019225">
    <property type="component" value="Chromosome"/>
</dbReference>
<reference evidence="1 2" key="1">
    <citation type="journal article" date="2014" name="BMC Genomics">
        <title>Complete genome sequence of producer of the glycopeptide antibiotic Aculeximycin Kutzneria albida DSM 43870T, a representative of minor genus of Pseudonocardiaceae.</title>
        <authorList>
            <person name="Rebets Y."/>
            <person name="Tokovenko B."/>
            <person name="Lushchyk I."/>
            <person name="Ruckert C."/>
            <person name="Zaburannyi N."/>
            <person name="Bechthold A."/>
            <person name="Kalinowski J."/>
            <person name="Luzhetskyy A."/>
        </authorList>
    </citation>
    <scope>NUCLEOTIDE SEQUENCE [LARGE SCALE GENOMIC DNA]</scope>
    <source>
        <strain evidence="1">DSM 43870</strain>
    </source>
</reference>
<name>W5W3P9_9PSEU</name>
<evidence type="ECO:0000313" key="1">
    <source>
        <dbReference type="EMBL" id="AHH95843.1"/>
    </source>
</evidence>
<sequence>MFSAPATAKLGRVDELAALDEALGRSAEAVVISAVNGSGGIGKTALCLNLRGYDPVSQPMEAFQLSRGEMPRDVDARLARALLATGRT</sequence>
<protein>
    <submittedName>
        <fullName evidence="1">Uncharacterized protein</fullName>
    </submittedName>
</protein>
<dbReference type="InterPro" id="IPR027417">
    <property type="entry name" value="P-loop_NTPase"/>
</dbReference>
<evidence type="ECO:0000313" key="2">
    <source>
        <dbReference type="Proteomes" id="UP000019225"/>
    </source>
</evidence>
<accession>W5W3P9</accession>
<keyword evidence="2" id="KW-1185">Reference proteome</keyword>
<dbReference type="Gene3D" id="3.40.50.300">
    <property type="entry name" value="P-loop containing nucleotide triphosphate hydrolases"/>
    <property type="match status" value="1"/>
</dbReference>
<gene>
    <name evidence="1" type="ORF">KALB_2475</name>
</gene>
<proteinExistence type="predicted"/>
<organism evidence="1 2">
    <name type="scientific">Kutzneria albida DSM 43870</name>
    <dbReference type="NCBI Taxonomy" id="1449976"/>
    <lineage>
        <taxon>Bacteria</taxon>
        <taxon>Bacillati</taxon>
        <taxon>Actinomycetota</taxon>
        <taxon>Actinomycetes</taxon>
        <taxon>Pseudonocardiales</taxon>
        <taxon>Pseudonocardiaceae</taxon>
        <taxon>Kutzneria</taxon>
    </lineage>
</organism>
<dbReference type="AlphaFoldDB" id="W5W3P9"/>
<dbReference type="STRING" id="1449976.KALB_2475"/>
<dbReference type="KEGG" id="kal:KALB_2475"/>
<dbReference type="HOGENOM" id="CLU_2465012_0_0_11"/>
<dbReference type="EMBL" id="CP007155">
    <property type="protein sequence ID" value="AHH95843.1"/>
    <property type="molecule type" value="Genomic_DNA"/>
</dbReference>